<dbReference type="RefSeq" id="WP_109969769.1">
    <property type="nucleotide sequence ID" value="NZ_CP176093.1"/>
</dbReference>
<dbReference type="EMBL" id="QGMY01000011">
    <property type="protein sequence ID" value="PWR70656.1"/>
    <property type="molecule type" value="Genomic_DNA"/>
</dbReference>
<organism evidence="1 2">
    <name type="scientific">Methanospirillum lacunae</name>
    <dbReference type="NCBI Taxonomy" id="668570"/>
    <lineage>
        <taxon>Archaea</taxon>
        <taxon>Methanobacteriati</taxon>
        <taxon>Methanobacteriota</taxon>
        <taxon>Stenosarchaea group</taxon>
        <taxon>Methanomicrobia</taxon>
        <taxon>Methanomicrobiales</taxon>
        <taxon>Methanospirillaceae</taxon>
        <taxon>Methanospirillum</taxon>
    </lineage>
</organism>
<dbReference type="EC" id="4.1.1.4" evidence="1"/>
<protein>
    <submittedName>
        <fullName evidence="1">Acetoacetate decarboxylase</fullName>
        <ecNumber evidence="1">4.1.1.4</ecNumber>
    </submittedName>
</protein>
<dbReference type="AlphaFoldDB" id="A0A2V2MZ10"/>
<accession>A0A2V2MZ10</accession>
<dbReference type="GO" id="GO:0047602">
    <property type="term" value="F:acetoacetate decarboxylase activity"/>
    <property type="evidence" value="ECO:0007669"/>
    <property type="project" value="UniProtKB-EC"/>
</dbReference>
<keyword evidence="1" id="KW-0456">Lyase</keyword>
<dbReference type="SUPFAM" id="SSF160104">
    <property type="entry name" value="Acetoacetate decarboxylase-like"/>
    <property type="match status" value="1"/>
</dbReference>
<dbReference type="GeneID" id="97547628"/>
<dbReference type="NCBIfam" id="NF002614">
    <property type="entry name" value="PRK02265.1"/>
    <property type="match status" value="1"/>
</dbReference>
<dbReference type="OrthoDB" id="35899at2157"/>
<gene>
    <name evidence="1" type="ORF">DK846_14740</name>
</gene>
<dbReference type="InterPro" id="IPR023375">
    <property type="entry name" value="ADC_dom_sf"/>
</dbReference>
<keyword evidence="2" id="KW-1185">Reference proteome</keyword>
<evidence type="ECO:0000313" key="1">
    <source>
        <dbReference type="EMBL" id="PWR70656.1"/>
    </source>
</evidence>
<dbReference type="InterPro" id="IPR010451">
    <property type="entry name" value="Acetoacetate_decarboxylase"/>
</dbReference>
<comment type="caution">
    <text evidence="1">The sequence shown here is derived from an EMBL/GenBank/DDBJ whole genome shotgun (WGS) entry which is preliminary data.</text>
</comment>
<sequence>MQIFLAGSLILILLQLTTTTVASVEQKIDNKTLGMPINSPAYPAPPNQFNNREYFIITYETDPAALEKVVPYPLKVTEPVVKYEFIRMPDSSGLGDYTESGQVIPVEFNGTRGLFVLSMYLDNEPAILAGREIWGFPKKLGRPSLGVDPVSRDTLVGRLFYGELEVARGTMGYKWQALPTDDIKKYLEDTPNYLIKVIPDVDGSPKIHQLVKYHLGNVTVHGAWTGPTDLELFRHALAPVADLPVKKVVSGVHFVSDLTLLPGTVEYDYQKG</sequence>
<name>A0A2V2MZ10_9EURY</name>
<dbReference type="Proteomes" id="UP000245657">
    <property type="component" value="Unassembled WGS sequence"/>
</dbReference>
<evidence type="ECO:0000313" key="2">
    <source>
        <dbReference type="Proteomes" id="UP000245657"/>
    </source>
</evidence>
<reference evidence="1 2" key="1">
    <citation type="submission" date="2018-05" db="EMBL/GenBank/DDBJ databases">
        <title>Draft genome of Methanospirillum lacunae Ki8-1.</title>
        <authorList>
            <person name="Dueholm M.S."/>
            <person name="Nielsen P.H."/>
            <person name="Bakmann L.F."/>
            <person name="Otzen D.E."/>
        </authorList>
    </citation>
    <scope>NUCLEOTIDE SEQUENCE [LARGE SCALE GENOMIC DNA]</scope>
    <source>
        <strain evidence="1 2">Ki8-1</strain>
    </source>
</reference>
<dbReference type="Pfam" id="PF06314">
    <property type="entry name" value="ADC"/>
    <property type="match status" value="1"/>
</dbReference>
<proteinExistence type="predicted"/>
<dbReference type="Gene3D" id="2.40.400.10">
    <property type="entry name" value="Acetoacetate decarboxylase-like"/>
    <property type="match status" value="1"/>
</dbReference>